<protein>
    <submittedName>
        <fullName evidence="2">Endonuclease/exonuclease/phosphatase family protein</fullName>
    </submittedName>
</protein>
<feature type="domain" description="Endonuclease/exonuclease/phosphatase" evidence="1">
    <location>
        <begin position="9"/>
        <end position="237"/>
    </location>
</feature>
<dbReference type="InterPro" id="IPR051916">
    <property type="entry name" value="GPI-anchor_lipid_remodeler"/>
</dbReference>
<dbReference type="PANTHER" id="PTHR14859:SF15">
    <property type="entry name" value="ENDONUCLEASE_EXONUCLEASE_PHOSPHATASE DOMAIN-CONTAINING PROTEIN"/>
    <property type="match status" value="1"/>
</dbReference>
<accession>A0A3B1A3D5</accession>
<dbReference type="GO" id="GO:0016020">
    <property type="term" value="C:membrane"/>
    <property type="evidence" value="ECO:0007669"/>
    <property type="project" value="GOC"/>
</dbReference>
<keyword evidence="2" id="KW-0269">Exonuclease</keyword>
<keyword evidence="2" id="KW-0255">Endonuclease</keyword>
<dbReference type="GO" id="GO:0004519">
    <property type="term" value="F:endonuclease activity"/>
    <property type="evidence" value="ECO:0007669"/>
    <property type="project" value="UniProtKB-KW"/>
</dbReference>
<dbReference type="GO" id="GO:0004527">
    <property type="term" value="F:exonuclease activity"/>
    <property type="evidence" value="ECO:0007669"/>
    <property type="project" value="UniProtKB-KW"/>
</dbReference>
<dbReference type="EMBL" id="UOFR01000036">
    <property type="protein sequence ID" value="VAW96080.1"/>
    <property type="molecule type" value="Genomic_DNA"/>
</dbReference>
<dbReference type="PANTHER" id="PTHR14859">
    <property type="entry name" value="CALCOFLUOR WHITE HYPERSENSITIVE PROTEIN PRECURSOR"/>
    <property type="match status" value="1"/>
</dbReference>
<dbReference type="InterPro" id="IPR036691">
    <property type="entry name" value="Endo/exonu/phosph_ase_sf"/>
</dbReference>
<dbReference type="Pfam" id="PF03372">
    <property type="entry name" value="Exo_endo_phos"/>
    <property type="match status" value="1"/>
</dbReference>
<dbReference type="SUPFAM" id="SSF56219">
    <property type="entry name" value="DNase I-like"/>
    <property type="match status" value="1"/>
</dbReference>
<dbReference type="InterPro" id="IPR005135">
    <property type="entry name" value="Endo/exonuclease/phosphatase"/>
</dbReference>
<evidence type="ECO:0000259" key="1">
    <source>
        <dbReference type="Pfam" id="PF03372"/>
    </source>
</evidence>
<sequence>MTGQTLRLLSYNVQVGISTRRPHHYVTHSWKHLIPHNQRLQNLEKVANLIRGFDIIGLQEVDAGSIRSNYINLVEYLAYQAGFPYWYHQVNRNLGRFAQHSNGLLSHFHPAEVSDINLPTIIPGRNAILARFGSRENSLAVIVVHLSLGTRARNKQLAYVSEVINQHKHAIVMGDMNCKMDSKEMRHMFCNTDLCVPKEEIFTFPSWRPQHHIDHILVTPELKIKEAKVLSHPCSDHLPIMMEISVPDDIELTRRAA</sequence>
<organism evidence="2">
    <name type="scientific">hydrothermal vent metagenome</name>
    <dbReference type="NCBI Taxonomy" id="652676"/>
    <lineage>
        <taxon>unclassified sequences</taxon>
        <taxon>metagenomes</taxon>
        <taxon>ecological metagenomes</taxon>
    </lineage>
</organism>
<reference evidence="2" key="1">
    <citation type="submission" date="2018-06" db="EMBL/GenBank/DDBJ databases">
        <authorList>
            <person name="Zhirakovskaya E."/>
        </authorList>
    </citation>
    <scope>NUCLEOTIDE SEQUENCE</scope>
</reference>
<dbReference type="AlphaFoldDB" id="A0A3B1A3D5"/>
<proteinExistence type="predicted"/>
<keyword evidence="2" id="KW-0540">Nuclease</keyword>
<gene>
    <name evidence="2" type="ORF">MNBD_GAMMA21-2244</name>
</gene>
<keyword evidence="2" id="KW-0378">Hydrolase</keyword>
<dbReference type="Gene3D" id="3.60.10.10">
    <property type="entry name" value="Endonuclease/exonuclease/phosphatase"/>
    <property type="match status" value="1"/>
</dbReference>
<evidence type="ECO:0000313" key="2">
    <source>
        <dbReference type="EMBL" id="VAW96080.1"/>
    </source>
</evidence>
<dbReference type="GO" id="GO:0006506">
    <property type="term" value="P:GPI anchor biosynthetic process"/>
    <property type="evidence" value="ECO:0007669"/>
    <property type="project" value="TreeGrafter"/>
</dbReference>
<name>A0A3B1A3D5_9ZZZZ</name>